<dbReference type="InterPro" id="IPR042099">
    <property type="entry name" value="ANL_N_sf"/>
</dbReference>
<evidence type="ECO:0000313" key="10">
    <source>
        <dbReference type="EMBL" id="QHW35399.1"/>
    </source>
</evidence>
<dbReference type="InterPro" id="IPR020845">
    <property type="entry name" value="AMP-binding_CS"/>
</dbReference>
<dbReference type="KEGG" id="prz:GZH47_31215"/>
<dbReference type="RefSeq" id="WP_162645547.1">
    <property type="nucleotide sequence ID" value="NZ_CP048286.1"/>
</dbReference>
<evidence type="ECO:0000256" key="3">
    <source>
        <dbReference type="ARBA" id="ARBA00022598"/>
    </source>
</evidence>
<evidence type="ECO:0000256" key="5">
    <source>
        <dbReference type="ARBA" id="ARBA00022840"/>
    </source>
</evidence>
<name>A0A6C0PA74_9BACL</name>
<dbReference type="EMBL" id="CP048286">
    <property type="protein sequence ID" value="QHW35399.1"/>
    <property type="molecule type" value="Genomic_DNA"/>
</dbReference>
<dbReference type="Gene3D" id="3.40.50.12780">
    <property type="entry name" value="N-terminal domain of ligase-like"/>
    <property type="match status" value="1"/>
</dbReference>
<evidence type="ECO:0000259" key="7">
    <source>
        <dbReference type="Pfam" id="PF00501"/>
    </source>
</evidence>
<dbReference type="PANTHER" id="PTHR24095:SF14">
    <property type="entry name" value="ACETYL-COENZYME A SYNTHETASE 1"/>
    <property type="match status" value="1"/>
</dbReference>
<dbReference type="Proteomes" id="UP000479114">
    <property type="component" value="Chromosome"/>
</dbReference>
<evidence type="ECO:0000256" key="4">
    <source>
        <dbReference type="ARBA" id="ARBA00022741"/>
    </source>
</evidence>
<evidence type="ECO:0000256" key="2">
    <source>
        <dbReference type="ARBA" id="ARBA00013275"/>
    </source>
</evidence>
<keyword evidence="3" id="KW-0436">Ligase</keyword>
<dbReference type="EC" id="6.2.1.1" evidence="2"/>
<evidence type="ECO:0000313" key="11">
    <source>
        <dbReference type="Proteomes" id="UP000479114"/>
    </source>
</evidence>
<protein>
    <recommendedName>
        <fullName evidence="2">acetate--CoA ligase</fullName>
        <ecNumber evidence="2">6.2.1.1</ecNumber>
    </recommendedName>
</protein>
<feature type="domain" description="Acetyl-coenzyme A synthetase N-terminal" evidence="9">
    <location>
        <begin position="31"/>
        <end position="88"/>
    </location>
</feature>
<dbReference type="InterPro" id="IPR032387">
    <property type="entry name" value="ACAS_N"/>
</dbReference>
<keyword evidence="4" id="KW-0547">Nucleotide-binding</keyword>
<evidence type="ECO:0000259" key="8">
    <source>
        <dbReference type="Pfam" id="PF13193"/>
    </source>
</evidence>
<keyword evidence="5" id="KW-0067">ATP-binding</keyword>
<evidence type="ECO:0000256" key="1">
    <source>
        <dbReference type="ARBA" id="ARBA00006432"/>
    </source>
</evidence>
<dbReference type="GO" id="GO:0006085">
    <property type="term" value="P:acetyl-CoA biosynthetic process"/>
    <property type="evidence" value="ECO:0007669"/>
    <property type="project" value="TreeGrafter"/>
</dbReference>
<dbReference type="PROSITE" id="PS00455">
    <property type="entry name" value="AMP_BINDING"/>
    <property type="match status" value="1"/>
</dbReference>
<gene>
    <name evidence="10" type="ORF">GZH47_31215</name>
</gene>
<dbReference type="Pfam" id="PF13193">
    <property type="entry name" value="AMP-binding_C"/>
    <property type="match status" value="1"/>
</dbReference>
<keyword evidence="6" id="KW-0007">Acetylation</keyword>
<reference evidence="10 11" key="1">
    <citation type="submission" date="2020-02" db="EMBL/GenBank/DDBJ databases">
        <title>Paenibacillus sp. nov., isolated from rhizosphere soil of tomato.</title>
        <authorList>
            <person name="Weon H.-Y."/>
            <person name="Lee S.A."/>
        </authorList>
    </citation>
    <scope>NUCLEOTIDE SEQUENCE [LARGE SCALE GENOMIC DNA]</scope>
    <source>
        <strain evidence="10 11">14171R-81</strain>
    </source>
</reference>
<dbReference type="Pfam" id="PF16177">
    <property type="entry name" value="ACAS_N"/>
    <property type="match status" value="1"/>
</dbReference>
<evidence type="ECO:0000259" key="9">
    <source>
        <dbReference type="Pfam" id="PF16177"/>
    </source>
</evidence>
<keyword evidence="11" id="KW-1185">Reference proteome</keyword>
<evidence type="ECO:0000256" key="6">
    <source>
        <dbReference type="ARBA" id="ARBA00022990"/>
    </source>
</evidence>
<proteinExistence type="inferred from homology"/>
<dbReference type="InterPro" id="IPR025110">
    <property type="entry name" value="AMP-bd_C"/>
</dbReference>
<feature type="domain" description="AMP-binding enzyme C-terminal" evidence="8">
    <location>
        <begin position="540"/>
        <end position="621"/>
    </location>
</feature>
<dbReference type="GO" id="GO:0005524">
    <property type="term" value="F:ATP binding"/>
    <property type="evidence" value="ECO:0007669"/>
    <property type="project" value="UniProtKB-KW"/>
</dbReference>
<dbReference type="SUPFAM" id="SSF56801">
    <property type="entry name" value="Acetyl-CoA synthetase-like"/>
    <property type="match status" value="1"/>
</dbReference>
<dbReference type="PANTHER" id="PTHR24095">
    <property type="entry name" value="ACETYL-COENZYME A SYNTHETASE"/>
    <property type="match status" value="1"/>
</dbReference>
<organism evidence="10 11">
    <name type="scientific">Paenibacillus rhizovicinus</name>
    <dbReference type="NCBI Taxonomy" id="2704463"/>
    <lineage>
        <taxon>Bacteria</taxon>
        <taxon>Bacillati</taxon>
        <taxon>Bacillota</taxon>
        <taxon>Bacilli</taxon>
        <taxon>Bacillales</taxon>
        <taxon>Paenibacillaceae</taxon>
        <taxon>Paenibacillus</taxon>
    </lineage>
</organism>
<dbReference type="InterPro" id="IPR045851">
    <property type="entry name" value="AMP-bd_C_sf"/>
</dbReference>
<sequence>MGHKPVWYPNKTEMEQTRLFRFMHKHGFDDYDAFYRQSIGDISWFWDAVVQDMDIAWERKYEQVVTMTSGIRWPSWFVGGRLNAADNAVDKWLQDAAVSARQAIIWEGEDGATSSFTYRELAEEVNGAAHGLRRLGIQQGDRVALYMPMIPETVAALLAIAKLGAICIPVYSGYGADAAAKRIAGAGCKLILTADGYYRRGKIVRMKEEADKAADASASVSKVVVVRRLGTPVPWRQERDVEWTSLTEGEGSEHSKAAPFDAVPMNSGDPLMILYTSGTTGAPKGIVHTHSGFPIKAAFDAGYAMDFRPGNVMLWITDMGWMMGPFLVYGTLFNAGTMVLYEGVPDFPGPERLFGLVQRHAVTHLGISPTLIRGIMKHGDACYRDCDISSLRVIGSTGEPWNLEPWLWLFNEVGKGRVPIVNYSGGTEISGGILGNVLLKPIAPVGFNSPIPGMCADVWSQEGKPVIGEVGELVLKRPWLGMAGGFWQEPERYEHTYWSRWPDIWVHGDWVHRDEDGYWTITGRSDDTLNVAGKRLGPAELESLLVEHPQVAEAAVIGVPDETKGEAAVCFVVVNQVLSEGRQSMELTAALFNWIAERLGKAFKPKSIHIVEALPRTRNAKVMRRVIRSAYLGSDPGDLSALENPEAVIAIRGLADGRNE</sequence>
<comment type="similarity">
    <text evidence="1">Belongs to the ATP-dependent AMP-binding enzyme family.</text>
</comment>
<dbReference type="GO" id="GO:0003987">
    <property type="term" value="F:acetate-CoA ligase activity"/>
    <property type="evidence" value="ECO:0007669"/>
    <property type="project" value="UniProtKB-EC"/>
</dbReference>
<dbReference type="Gene3D" id="3.30.300.30">
    <property type="match status" value="1"/>
</dbReference>
<dbReference type="Pfam" id="PF00501">
    <property type="entry name" value="AMP-binding"/>
    <property type="match status" value="1"/>
</dbReference>
<dbReference type="InterPro" id="IPR000873">
    <property type="entry name" value="AMP-dep_synth/lig_dom"/>
</dbReference>
<dbReference type="AlphaFoldDB" id="A0A6C0PA74"/>
<accession>A0A6C0PA74</accession>
<feature type="domain" description="AMP-dependent synthetase/ligase" evidence="7">
    <location>
        <begin position="101"/>
        <end position="487"/>
    </location>
</feature>